<dbReference type="InterPro" id="IPR035482">
    <property type="entry name" value="SIS_PGI_2"/>
</dbReference>
<dbReference type="EMBL" id="AM406670">
    <property type="protein sequence ID" value="CAL94136.1"/>
    <property type="molecule type" value="Genomic_DNA"/>
</dbReference>
<gene>
    <name evidence="7 9" type="primary">pgi</name>
    <name evidence="9" type="ordered locus">azo1519</name>
</gene>
<comment type="catalytic activity">
    <reaction evidence="6 7 8">
        <text>alpha-D-glucose 6-phosphate = beta-D-fructose 6-phosphate</text>
        <dbReference type="Rhea" id="RHEA:11816"/>
        <dbReference type="ChEBI" id="CHEBI:57634"/>
        <dbReference type="ChEBI" id="CHEBI:58225"/>
        <dbReference type="EC" id="5.3.1.9"/>
    </reaction>
</comment>
<comment type="subcellular location">
    <subcellularLocation>
        <location evidence="7">Cytoplasm</location>
    </subcellularLocation>
</comment>
<proteinExistence type="inferred from homology"/>
<dbReference type="AlphaFoldDB" id="A1K5N1"/>
<dbReference type="GO" id="GO:0005829">
    <property type="term" value="C:cytosol"/>
    <property type="evidence" value="ECO:0007669"/>
    <property type="project" value="TreeGrafter"/>
</dbReference>
<comment type="function">
    <text evidence="7">Catalyzes the reversible isomerization of glucose-6-phosphate to fructose-6-phosphate.</text>
</comment>
<evidence type="ECO:0000313" key="9">
    <source>
        <dbReference type="EMBL" id="CAL94136.1"/>
    </source>
</evidence>
<dbReference type="PANTHER" id="PTHR11469">
    <property type="entry name" value="GLUCOSE-6-PHOSPHATE ISOMERASE"/>
    <property type="match status" value="1"/>
</dbReference>
<comment type="similarity">
    <text evidence="2 7 8">Belongs to the GPI family.</text>
</comment>
<evidence type="ECO:0000256" key="1">
    <source>
        <dbReference type="ARBA" id="ARBA00004926"/>
    </source>
</evidence>
<dbReference type="PROSITE" id="PS00765">
    <property type="entry name" value="P_GLUCOSE_ISOMERASE_1"/>
    <property type="match status" value="1"/>
</dbReference>
<dbReference type="InterPro" id="IPR018189">
    <property type="entry name" value="Phosphoglucose_isomerase_CS"/>
</dbReference>
<dbReference type="eggNOG" id="COG0166">
    <property type="taxonomic scope" value="Bacteria"/>
</dbReference>
<keyword evidence="4 7" id="KW-0324">Glycolysis</keyword>
<dbReference type="HAMAP" id="MF_00473">
    <property type="entry name" value="G6P_isomerase"/>
    <property type="match status" value="1"/>
</dbReference>
<feature type="active site" evidence="7">
    <location>
        <position position="409"/>
    </location>
</feature>
<dbReference type="InterPro" id="IPR046348">
    <property type="entry name" value="SIS_dom_sf"/>
</dbReference>
<dbReference type="PROSITE" id="PS00174">
    <property type="entry name" value="P_GLUCOSE_ISOMERASE_2"/>
    <property type="match status" value="1"/>
</dbReference>
<dbReference type="InterPro" id="IPR001672">
    <property type="entry name" value="G6P_Isomerase"/>
</dbReference>
<dbReference type="NCBIfam" id="NF001211">
    <property type="entry name" value="PRK00179.1"/>
    <property type="match status" value="1"/>
</dbReference>
<dbReference type="HOGENOM" id="CLU_017947_3_1_4"/>
<comment type="pathway">
    <text evidence="1 7 8">Carbohydrate degradation; glycolysis; D-glyceraldehyde 3-phosphate and glycerone phosphate from D-glucose: step 2/4.</text>
</comment>
<dbReference type="GO" id="GO:0051156">
    <property type="term" value="P:glucose 6-phosphate metabolic process"/>
    <property type="evidence" value="ECO:0007669"/>
    <property type="project" value="TreeGrafter"/>
</dbReference>
<name>A1K5N1_AZOSB</name>
<reference evidence="9 10" key="1">
    <citation type="journal article" date="2006" name="Nat. Biotechnol.">
        <title>Complete genome of the mutualistic, N2-fixing grass endophyte Azoarcus sp. strain BH72.</title>
        <authorList>
            <person name="Krause A."/>
            <person name="Ramakumar A."/>
            <person name="Bartels D."/>
            <person name="Battistoni F."/>
            <person name="Bekel T."/>
            <person name="Boch J."/>
            <person name="Boehm M."/>
            <person name="Friedrich F."/>
            <person name="Hurek T."/>
            <person name="Krause L."/>
            <person name="Linke B."/>
            <person name="McHardy A.C."/>
            <person name="Sarkar A."/>
            <person name="Schneiker S."/>
            <person name="Syed A.A."/>
            <person name="Thauer R."/>
            <person name="Vorhoelter F.-J."/>
            <person name="Weidner S."/>
            <person name="Puehler A."/>
            <person name="Reinhold-Hurek B."/>
            <person name="Kaiser O."/>
            <person name="Goesmann A."/>
        </authorList>
    </citation>
    <scope>NUCLEOTIDE SEQUENCE [LARGE SCALE GENOMIC DNA]</scope>
    <source>
        <strain evidence="9 10">BH72</strain>
    </source>
</reference>
<dbReference type="KEGG" id="azo:azo1519"/>
<dbReference type="Gene3D" id="1.10.1390.10">
    <property type="match status" value="1"/>
</dbReference>
<accession>A1K5N1</accession>
<evidence type="ECO:0000256" key="3">
    <source>
        <dbReference type="ARBA" id="ARBA00022432"/>
    </source>
</evidence>
<feature type="active site" evidence="7">
    <location>
        <position position="534"/>
    </location>
</feature>
<dbReference type="Proteomes" id="UP000002588">
    <property type="component" value="Chromosome"/>
</dbReference>
<evidence type="ECO:0000256" key="2">
    <source>
        <dbReference type="ARBA" id="ARBA00006604"/>
    </source>
</evidence>
<dbReference type="GO" id="GO:0006094">
    <property type="term" value="P:gluconeogenesis"/>
    <property type="evidence" value="ECO:0007669"/>
    <property type="project" value="UniProtKB-UniRule"/>
</dbReference>
<protein>
    <recommendedName>
        <fullName evidence="7">Glucose-6-phosphate isomerase</fullName>
        <shortName evidence="7">GPI</shortName>
        <ecNumber evidence="7">5.3.1.9</ecNumber>
    </recommendedName>
    <alternativeName>
        <fullName evidence="7">Phosphoglucose isomerase</fullName>
        <shortName evidence="7">PGI</shortName>
    </alternativeName>
    <alternativeName>
        <fullName evidence="7">Phosphohexose isomerase</fullName>
        <shortName evidence="7">PHI</shortName>
    </alternativeName>
</protein>
<dbReference type="UniPathway" id="UPA00109">
    <property type="reaction ID" value="UER00181"/>
</dbReference>
<dbReference type="GO" id="GO:0004347">
    <property type="term" value="F:glucose-6-phosphate isomerase activity"/>
    <property type="evidence" value="ECO:0007669"/>
    <property type="project" value="UniProtKB-UniRule"/>
</dbReference>
<dbReference type="GO" id="GO:0097367">
    <property type="term" value="F:carbohydrate derivative binding"/>
    <property type="evidence" value="ECO:0007669"/>
    <property type="project" value="InterPro"/>
</dbReference>
<keyword evidence="7" id="KW-0963">Cytoplasm</keyword>
<evidence type="ECO:0000256" key="4">
    <source>
        <dbReference type="ARBA" id="ARBA00023152"/>
    </source>
</evidence>
<feature type="active site" description="Proton donor" evidence="7">
    <location>
        <position position="378"/>
    </location>
</feature>
<dbReference type="InterPro" id="IPR023096">
    <property type="entry name" value="G6P_Isomerase_C"/>
</dbReference>
<evidence type="ECO:0000256" key="8">
    <source>
        <dbReference type="RuleBase" id="RU000612"/>
    </source>
</evidence>
<dbReference type="PRINTS" id="PR00662">
    <property type="entry name" value="G6PISOMERASE"/>
</dbReference>
<dbReference type="CDD" id="cd05015">
    <property type="entry name" value="SIS_PGI_1"/>
    <property type="match status" value="1"/>
</dbReference>
<dbReference type="PROSITE" id="PS51463">
    <property type="entry name" value="P_GLUCOSE_ISOMERASE_3"/>
    <property type="match status" value="1"/>
</dbReference>
<dbReference type="UniPathway" id="UPA00138"/>
<dbReference type="GO" id="GO:0048029">
    <property type="term" value="F:monosaccharide binding"/>
    <property type="evidence" value="ECO:0007669"/>
    <property type="project" value="TreeGrafter"/>
</dbReference>
<dbReference type="STRING" id="62928.azo1519"/>
<evidence type="ECO:0000256" key="6">
    <source>
        <dbReference type="ARBA" id="ARBA00029321"/>
    </source>
</evidence>
<dbReference type="GO" id="GO:0006096">
    <property type="term" value="P:glycolytic process"/>
    <property type="evidence" value="ECO:0007669"/>
    <property type="project" value="UniProtKB-UniRule"/>
</dbReference>
<comment type="pathway">
    <text evidence="7">Carbohydrate biosynthesis; gluconeogenesis.</text>
</comment>
<dbReference type="SUPFAM" id="SSF53697">
    <property type="entry name" value="SIS domain"/>
    <property type="match status" value="1"/>
</dbReference>
<organism evidence="9 10">
    <name type="scientific">Azoarcus sp. (strain BH72)</name>
    <dbReference type="NCBI Taxonomy" id="418699"/>
    <lineage>
        <taxon>Bacteria</taxon>
        <taxon>Pseudomonadati</taxon>
        <taxon>Pseudomonadota</taxon>
        <taxon>Betaproteobacteria</taxon>
        <taxon>Rhodocyclales</taxon>
        <taxon>Zoogloeaceae</taxon>
        <taxon>Azoarcus</taxon>
    </lineage>
</organism>
<dbReference type="Gene3D" id="3.40.50.10490">
    <property type="entry name" value="Glucose-6-phosphate isomerase like protein, domain 1"/>
    <property type="match status" value="2"/>
</dbReference>
<keyword evidence="5 7" id="KW-0413">Isomerase</keyword>
<dbReference type="RefSeq" id="WP_011765252.1">
    <property type="nucleotide sequence ID" value="NC_008702.1"/>
</dbReference>
<sequence length="569" mass="60659">MAYNLGVPPGWRKATRNLPALSPPVIVTDTFTPPQRLPVWSSLEQHAARLRATRVRTLFDTDAGRFQRLSRSVCGLTVDFSKQRLDAAALADLLELASAAGLQDGIAGLFGAAQMNFTEGRAALHMALRGSCPAPGGEDVTRYFREARSFARALREGGIKGATGKSINHVINLGIGGSDLGPRMVFEALAHTHRPVKVDFVANIDPRDLDEALAGVDPERTLFIVSSKSFGTAETLSNATAARAWLASTLPARVADNALAVHFAAVSNATASAAAFGIPPERVFPLPEWVGGRYSVWSAIGLPLLIAFGEAGFDAFLAGGRDLDQHFLKAPLADNLPVLMGLVGLWNTDFLGLETLAVLPYAHGLRNFAMWLQQLEMESNGKRTLRNGEASAVQTSPVVWGGVGTVGQHAFHQLFYQGTRTIPMDFIVPVGDDDPRQRGLVDNAFAQAAALMNGRDLATATAALAAKGMTPDEVERLAPHLVCPGNQPSTTILLPQLDAYHLGALLALYEHKVFVQGWIWGINSFDQYGVELGKEMARALAQGGSAECDASTAGLMAAAAAIRASNRAR</sequence>
<dbReference type="PANTHER" id="PTHR11469:SF1">
    <property type="entry name" value="GLUCOSE-6-PHOSPHATE ISOMERASE"/>
    <property type="match status" value="1"/>
</dbReference>
<dbReference type="InterPro" id="IPR035476">
    <property type="entry name" value="SIS_PGI_1"/>
</dbReference>
<evidence type="ECO:0000313" key="10">
    <source>
        <dbReference type="Proteomes" id="UP000002588"/>
    </source>
</evidence>
<dbReference type="Pfam" id="PF00342">
    <property type="entry name" value="PGI"/>
    <property type="match status" value="1"/>
</dbReference>
<evidence type="ECO:0000256" key="7">
    <source>
        <dbReference type="HAMAP-Rule" id="MF_00473"/>
    </source>
</evidence>
<keyword evidence="3 7" id="KW-0312">Gluconeogenesis</keyword>
<evidence type="ECO:0000256" key="5">
    <source>
        <dbReference type="ARBA" id="ARBA00023235"/>
    </source>
</evidence>
<keyword evidence="10" id="KW-1185">Reference proteome</keyword>
<dbReference type="EC" id="5.3.1.9" evidence="7"/>
<dbReference type="CDD" id="cd05016">
    <property type="entry name" value="SIS_PGI_2"/>
    <property type="match status" value="1"/>
</dbReference>